<dbReference type="Gene3D" id="6.10.340.10">
    <property type="match status" value="1"/>
</dbReference>
<evidence type="ECO:0000256" key="1">
    <source>
        <dbReference type="ARBA" id="ARBA00000085"/>
    </source>
</evidence>
<dbReference type="InterPro" id="IPR003661">
    <property type="entry name" value="HisK_dim/P_dom"/>
</dbReference>
<dbReference type="PANTHER" id="PTHR45528">
    <property type="entry name" value="SENSOR HISTIDINE KINASE CPXA"/>
    <property type="match status" value="1"/>
</dbReference>
<evidence type="ECO:0000256" key="13">
    <source>
        <dbReference type="ARBA" id="ARBA00023136"/>
    </source>
</evidence>
<dbReference type="InterPro" id="IPR036890">
    <property type="entry name" value="HATPase_C_sf"/>
</dbReference>
<evidence type="ECO:0000259" key="15">
    <source>
        <dbReference type="PROSITE" id="PS50109"/>
    </source>
</evidence>
<dbReference type="SMART" id="SM00387">
    <property type="entry name" value="HATPase_c"/>
    <property type="match status" value="1"/>
</dbReference>
<dbReference type="SUPFAM" id="SSF158472">
    <property type="entry name" value="HAMP domain-like"/>
    <property type="match status" value="1"/>
</dbReference>
<keyword evidence="5" id="KW-0597">Phosphoprotein</keyword>
<evidence type="ECO:0000259" key="16">
    <source>
        <dbReference type="PROSITE" id="PS50885"/>
    </source>
</evidence>
<organism evidence="17 18">
    <name type="scientific">Clostridium tetanomorphum</name>
    <dbReference type="NCBI Taxonomy" id="1553"/>
    <lineage>
        <taxon>Bacteria</taxon>
        <taxon>Bacillati</taxon>
        <taxon>Bacillota</taxon>
        <taxon>Clostridia</taxon>
        <taxon>Eubacteriales</taxon>
        <taxon>Clostridiaceae</taxon>
        <taxon>Clostridium</taxon>
    </lineage>
</organism>
<dbReference type="FunFam" id="1.10.287.130:FF:000001">
    <property type="entry name" value="Two-component sensor histidine kinase"/>
    <property type="match status" value="1"/>
</dbReference>
<keyword evidence="11 14" id="KW-1133">Transmembrane helix</keyword>
<protein>
    <recommendedName>
        <fullName evidence="3">histidine kinase</fullName>
        <ecNumber evidence="3">2.7.13.3</ecNumber>
    </recommendedName>
</protein>
<evidence type="ECO:0000313" key="18">
    <source>
        <dbReference type="Proteomes" id="UP000563151"/>
    </source>
</evidence>
<dbReference type="EMBL" id="JAAZWO010000010">
    <property type="protein sequence ID" value="MBC2398102.1"/>
    <property type="molecule type" value="Genomic_DNA"/>
</dbReference>
<keyword evidence="18" id="KW-1185">Reference proteome</keyword>
<evidence type="ECO:0000256" key="5">
    <source>
        <dbReference type="ARBA" id="ARBA00022553"/>
    </source>
</evidence>
<dbReference type="AlphaFoldDB" id="A0A923E7S0"/>
<dbReference type="Gene3D" id="3.30.565.10">
    <property type="entry name" value="Histidine kinase-like ATPase, C-terminal domain"/>
    <property type="match status" value="1"/>
</dbReference>
<keyword evidence="12" id="KW-0902">Two-component regulatory system</keyword>
<dbReference type="SUPFAM" id="SSF55874">
    <property type="entry name" value="ATPase domain of HSP90 chaperone/DNA topoisomerase II/histidine kinase"/>
    <property type="match status" value="1"/>
</dbReference>
<dbReference type="Pfam" id="PF00672">
    <property type="entry name" value="HAMP"/>
    <property type="match status" value="1"/>
</dbReference>
<evidence type="ECO:0000256" key="10">
    <source>
        <dbReference type="ARBA" id="ARBA00022840"/>
    </source>
</evidence>
<dbReference type="Proteomes" id="UP000563151">
    <property type="component" value="Unassembled WGS sequence"/>
</dbReference>
<dbReference type="SMART" id="SM00388">
    <property type="entry name" value="HisKA"/>
    <property type="match status" value="1"/>
</dbReference>
<proteinExistence type="predicted"/>
<dbReference type="InterPro" id="IPR003594">
    <property type="entry name" value="HATPase_dom"/>
</dbReference>
<keyword evidence="4" id="KW-1003">Cell membrane</keyword>
<dbReference type="CDD" id="cd00075">
    <property type="entry name" value="HATPase"/>
    <property type="match status" value="1"/>
</dbReference>
<evidence type="ECO:0000256" key="9">
    <source>
        <dbReference type="ARBA" id="ARBA00022777"/>
    </source>
</evidence>
<comment type="caution">
    <text evidence="17">The sequence shown here is derived from an EMBL/GenBank/DDBJ whole genome shotgun (WGS) entry which is preliminary data.</text>
</comment>
<dbReference type="CDD" id="cd00082">
    <property type="entry name" value="HisKA"/>
    <property type="match status" value="1"/>
</dbReference>
<evidence type="ECO:0000256" key="11">
    <source>
        <dbReference type="ARBA" id="ARBA00022989"/>
    </source>
</evidence>
<dbReference type="Pfam" id="PF02518">
    <property type="entry name" value="HATPase_c"/>
    <property type="match status" value="1"/>
</dbReference>
<reference evidence="17 18" key="1">
    <citation type="submission" date="2020-04" db="EMBL/GenBank/DDBJ databases">
        <title>Genomic insights into acetone-butanol-ethanol (ABE) fermentation by sequencing solventogenic clostridia strains.</title>
        <authorList>
            <person name="Brown S."/>
        </authorList>
    </citation>
    <scope>NUCLEOTIDE SEQUENCE [LARGE SCALE GENOMIC DNA]</scope>
    <source>
        <strain evidence="17 18">DJ011</strain>
    </source>
</reference>
<dbReference type="SUPFAM" id="SSF47384">
    <property type="entry name" value="Homodimeric domain of signal transducing histidine kinase"/>
    <property type="match status" value="1"/>
</dbReference>
<accession>A0A923E7S0</accession>
<keyword evidence="7 14" id="KW-0812">Transmembrane</keyword>
<keyword evidence="6" id="KW-0808">Transferase</keyword>
<dbReference type="Gene3D" id="1.10.287.130">
    <property type="match status" value="1"/>
</dbReference>
<evidence type="ECO:0000256" key="2">
    <source>
        <dbReference type="ARBA" id="ARBA00004651"/>
    </source>
</evidence>
<keyword evidence="10" id="KW-0067">ATP-binding</keyword>
<gene>
    <name evidence="17" type="ORF">HGG79_09990</name>
</gene>
<dbReference type="InterPro" id="IPR050398">
    <property type="entry name" value="HssS/ArlS-like"/>
</dbReference>
<dbReference type="FunFam" id="3.30.565.10:FF:000006">
    <property type="entry name" value="Sensor histidine kinase WalK"/>
    <property type="match status" value="1"/>
</dbReference>
<comment type="catalytic activity">
    <reaction evidence="1">
        <text>ATP + protein L-histidine = ADP + protein N-phospho-L-histidine.</text>
        <dbReference type="EC" id="2.7.13.3"/>
    </reaction>
</comment>
<feature type="transmembrane region" description="Helical" evidence="14">
    <location>
        <begin position="20"/>
        <end position="44"/>
    </location>
</feature>
<dbReference type="CDD" id="cd06225">
    <property type="entry name" value="HAMP"/>
    <property type="match status" value="1"/>
</dbReference>
<evidence type="ECO:0000256" key="6">
    <source>
        <dbReference type="ARBA" id="ARBA00022679"/>
    </source>
</evidence>
<dbReference type="InterPro" id="IPR005467">
    <property type="entry name" value="His_kinase_dom"/>
</dbReference>
<evidence type="ECO:0000256" key="8">
    <source>
        <dbReference type="ARBA" id="ARBA00022741"/>
    </source>
</evidence>
<dbReference type="InterPro" id="IPR036097">
    <property type="entry name" value="HisK_dim/P_sf"/>
</dbReference>
<dbReference type="GO" id="GO:0005886">
    <property type="term" value="C:plasma membrane"/>
    <property type="evidence" value="ECO:0007669"/>
    <property type="project" value="UniProtKB-SubCell"/>
</dbReference>
<dbReference type="RefSeq" id="WP_035144106.1">
    <property type="nucleotide sequence ID" value="NZ_JAAZWO010000010.1"/>
</dbReference>
<keyword evidence="8" id="KW-0547">Nucleotide-binding</keyword>
<evidence type="ECO:0000313" key="17">
    <source>
        <dbReference type="EMBL" id="MBC2398102.1"/>
    </source>
</evidence>
<dbReference type="PROSITE" id="PS50109">
    <property type="entry name" value="HIS_KIN"/>
    <property type="match status" value="1"/>
</dbReference>
<dbReference type="SMART" id="SM00304">
    <property type="entry name" value="HAMP"/>
    <property type="match status" value="1"/>
</dbReference>
<evidence type="ECO:0000256" key="14">
    <source>
        <dbReference type="SAM" id="Phobius"/>
    </source>
</evidence>
<evidence type="ECO:0000256" key="4">
    <source>
        <dbReference type="ARBA" id="ARBA00022475"/>
    </source>
</evidence>
<comment type="subcellular location">
    <subcellularLocation>
        <location evidence="2">Cell membrane</location>
        <topology evidence="2">Multi-pass membrane protein</topology>
    </subcellularLocation>
</comment>
<dbReference type="InterPro" id="IPR004358">
    <property type="entry name" value="Sig_transdc_His_kin-like_C"/>
</dbReference>
<dbReference type="Pfam" id="PF00512">
    <property type="entry name" value="HisKA"/>
    <property type="match status" value="1"/>
</dbReference>
<feature type="domain" description="HAMP" evidence="16">
    <location>
        <begin position="188"/>
        <end position="240"/>
    </location>
</feature>
<evidence type="ECO:0000256" key="3">
    <source>
        <dbReference type="ARBA" id="ARBA00012438"/>
    </source>
</evidence>
<dbReference type="InterPro" id="IPR003660">
    <property type="entry name" value="HAMP_dom"/>
</dbReference>
<keyword evidence="13 14" id="KW-0472">Membrane</keyword>
<dbReference type="GO" id="GO:0000155">
    <property type="term" value="F:phosphorelay sensor kinase activity"/>
    <property type="evidence" value="ECO:0007669"/>
    <property type="project" value="InterPro"/>
</dbReference>
<dbReference type="PANTHER" id="PTHR45528:SF1">
    <property type="entry name" value="SENSOR HISTIDINE KINASE CPXA"/>
    <property type="match status" value="1"/>
</dbReference>
<evidence type="ECO:0000256" key="7">
    <source>
        <dbReference type="ARBA" id="ARBA00022692"/>
    </source>
</evidence>
<feature type="domain" description="Histidine kinase" evidence="15">
    <location>
        <begin position="255"/>
        <end position="471"/>
    </location>
</feature>
<dbReference type="PRINTS" id="PR00344">
    <property type="entry name" value="BCTRLSENSOR"/>
</dbReference>
<keyword evidence="9 17" id="KW-0418">Kinase</keyword>
<feature type="transmembrane region" description="Helical" evidence="14">
    <location>
        <begin position="163"/>
        <end position="182"/>
    </location>
</feature>
<name>A0A923E7S0_CLOTT</name>
<evidence type="ECO:0000256" key="12">
    <source>
        <dbReference type="ARBA" id="ARBA00023012"/>
    </source>
</evidence>
<dbReference type="PROSITE" id="PS50885">
    <property type="entry name" value="HAMP"/>
    <property type="match status" value="1"/>
</dbReference>
<sequence length="471" mass="54986">MNNNKKISNLLLRNYVISGLIMFLVFVVFFFGTVAMWVTLYLPINTLISAENSKLVAENIVKDDYKEIDVEEILKVKGWVEIVNKDYKIIHTRGIPKVNRNKYTKEEFYRMIINSNNEIFSSEEYIYNVAYNARKDFTLIVYLPNDNYFNDFIRKPKIGVRTFFRISVVSYLVIFILIMIIYTKITSRNLTIPLKKLMMGVKSISKGDYSVRIDLKSKNEFGQLRDAFNFMAKKIEEERTLKEKSEEARRRLIMDISHDLKNPLASIRGYSDLLIKNKELHEDEKDKYLSIIENNSIRVNDLITDLFELSKFESLDFNLELKRIDICEFVREVIAIYIPAMEEKNIEYRFSIPDRSINVLIDCKSMYRAISNLIINSIKYNPNKTKLKISIEDLKENILLIVEDDGIGIPKNLKQDIFNPFVRVDTSRNSRSGGTGLGLAITKTIIEKHEGKIELESDTNKGCKFIITLRR</sequence>
<dbReference type="EC" id="2.7.13.3" evidence="3"/>
<dbReference type="GO" id="GO:0005524">
    <property type="term" value="F:ATP binding"/>
    <property type="evidence" value="ECO:0007669"/>
    <property type="project" value="UniProtKB-KW"/>
</dbReference>